<dbReference type="SUPFAM" id="SSF55785">
    <property type="entry name" value="PYP-like sensor domain (PAS domain)"/>
    <property type="match status" value="1"/>
</dbReference>
<evidence type="ECO:0000256" key="5">
    <source>
        <dbReference type="ARBA" id="ARBA00022777"/>
    </source>
</evidence>
<evidence type="ECO:0000259" key="7">
    <source>
        <dbReference type="PROSITE" id="PS50112"/>
    </source>
</evidence>
<dbReference type="PRINTS" id="PR00344">
    <property type="entry name" value="BCTRLSENSOR"/>
</dbReference>
<sequence length="378" mass="43602">MIAKENQTITAEAERKEWLFENIIEGSLAGYWDWLVQEEYVYYSPTLKKMLGYHEDELEHNLEALQSKLVPEDKVRVIETFEKHISLQGMVPFEVEVRYYHKNGGIVWVMCKGQVVSWDENGHPLRMIGCHIDITDSKRAEETQRKYTKLLESKYREMEQFAFIASHDLKEPLNTLMGLTNILHKEYADKLGISGETYLDYIKQTTDRMSGLVQGLLEYCRLGGNKEREKIDTNILVTEVLKDLGLEAELSSIKVVSENLPTIYGNPTDIRLLFQNLISNAKKFSRYSENPEVRISATKKGECWQFAIKDNGIGIDPKHHGVVFNLFKRLHDQSQFEGTGIGLTHCRKIVENHHGKIWVESEKNKGATFYFTLSVNCS</sequence>
<evidence type="ECO:0000313" key="9">
    <source>
        <dbReference type="EMBL" id="PWJ39171.1"/>
    </source>
</evidence>
<dbReference type="PROSITE" id="PS50109">
    <property type="entry name" value="HIS_KIN"/>
    <property type="match status" value="1"/>
</dbReference>
<evidence type="ECO:0000256" key="1">
    <source>
        <dbReference type="ARBA" id="ARBA00000085"/>
    </source>
</evidence>
<dbReference type="InterPro" id="IPR013655">
    <property type="entry name" value="PAS_fold_3"/>
</dbReference>
<dbReference type="Pfam" id="PF00512">
    <property type="entry name" value="HisKA"/>
    <property type="match status" value="1"/>
</dbReference>
<comment type="caution">
    <text evidence="9">The sequence shown here is derived from an EMBL/GenBank/DDBJ whole genome shotgun (WGS) entry which is preliminary data.</text>
</comment>
<feature type="domain" description="PAS" evidence="7">
    <location>
        <begin position="41"/>
        <end position="88"/>
    </location>
</feature>
<dbReference type="Proteomes" id="UP000245535">
    <property type="component" value="Unassembled WGS sequence"/>
</dbReference>
<keyword evidence="4" id="KW-0808">Transferase</keyword>
<dbReference type="PANTHER" id="PTHR43304:SF1">
    <property type="entry name" value="PAC DOMAIN-CONTAINING PROTEIN"/>
    <property type="match status" value="1"/>
</dbReference>
<evidence type="ECO:0000313" key="10">
    <source>
        <dbReference type="Proteomes" id="UP000245535"/>
    </source>
</evidence>
<dbReference type="Pfam" id="PF08447">
    <property type="entry name" value="PAS_3"/>
    <property type="match status" value="1"/>
</dbReference>
<dbReference type="InterPro" id="IPR000014">
    <property type="entry name" value="PAS"/>
</dbReference>
<dbReference type="AlphaFoldDB" id="A0A315Z6L3"/>
<dbReference type="EMBL" id="QGDO01000006">
    <property type="protein sequence ID" value="PWJ39171.1"/>
    <property type="molecule type" value="Genomic_DNA"/>
</dbReference>
<dbReference type="InterPro" id="IPR035965">
    <property type="entry name" value="PAS-like_dom_sf"/>
</dbReference>
<dbReference type="RefSeq" id="WP_109620964.1">
    <property type="nucleotide sequence ID" value="NZ_QGDO01000006.1"/>
</dbReference>
<feature type="domain" description="Histidine kinase" evidence="6">
    <location>
        <begin position="164"/>
        <end position="377"/>
    </location>
</feature>
<dbReference type="FunFam" id="3.30.565.10:FF:000006">
    <property type="entry name" value="Sensor histidine kinase WalK"/>
    <property type="match status" value="1"/>
</dbReference>
<dbReference type="InterPro" id="IPR004358">
    <property type="entry name" value="Sig_transdc_His_kin-like_C"/>
</dbReference>
<dbReference type="PANTHER" id="PTHR43304">
    <property type="entry name" value="PHYTOCHROME-LIKE PROTEIN CPH1"/>
    <property type="match status" value="1"/>
</dbReference>
<organism evidence="9 10">
    <name type="scientific">Sediminitomix flava</name>
    <dbReference type="NCBI Taxonomy" id="379075"/>
    <lineage>
        <taxon>Bacteria</taxon>
        <taxon>Pseudomonadati</taxon>
        <taxon>Bacteroidota</taxon>
        <taxon>Cytophagia</taxon>
        <taxon>Cytophagales</taxon>
        <taxon>Flammeovirgaceae</taxon>
        <taxon>Sediminitomix</taxon>
    </lineage>
</organism>
<dbReference type="GO" id="GO:0000155">
    <property type="term" value="F:phosphorelay sensor kinase activity"/>
    <property type="evidence" value="ECO:0007669"/>
    <property type="project" value="InterPro"/>
</dbReference>
<feature type="domain" description="PAC" evidence="8">
    <location>
        <begin position="93"/>
        <end position="146"/>
    </location>
</feature>
<keyword evidence="5" id="KW-0418">Kinase</keyword>
<evidence type="ECO:0000259" key="8">
    <source>
        <dbReference type="PROSITE" id="PS50113"/>
    </source>
</evidence>
<dbReference type="SMART" id="SM00387">
    <property type="entry name" value="HATPase_c"/>
    <property type="match status" value="1"/>
</dbReference>
<dbReference type="InterPro" id="IPR000700">
    <property type="entry name" value="PAS-assoc_C"/>
</dbReference>
<keyword evidence="10" id="KW-1185">Reference proteome</keyword>
<evidence type="ECO:0000259" key="6">
    <source>
        <dbReference type="PROSITE" id="PS50109"/>
    </source>
</evidence>
<dbReference type="SMART" id="SM00086">
    <property type="entry name" value="PAC"/>
    <property type="match status" value="1"/>
</dbReference>
<dbReference type="Gene3D" id="3.30.450.20">
    <property type="entry name" value="PAS domain"/>
    <property type="match status" value="1"/>
</dbReference>
<dbReference type="NCBIfam" id="TIGR00229">
    <property type="entry name" value="sensory_box"/>
    <property type="match status" value="1"/>
</dbReference>
<dbReference type="InterPro" id="IPR003661">
    <property type="entry name" value="HisK_dim/P_dom"/>
</dbReference>
<dbReference type="PROSITE" id="PS50112">
    <property type="entry name" value="PAS"/>
    <property type="match status" value="1"/>
</dbReference>
<comment type="catalytic activity">
    <reaction evidence="1">
        <text>ATP + protein L-histidine = ADP + protein N-phospho-L-histidine.</text>
        <dbReference type="EC" id="2.7.13.3"/>
    </reaction>
</comment>
<dbReference type="CDD" id="cd00130">
    <property type="entry name" value="PAS"/>
    <property type="match status" value="1"/>
</dbReference>
<protein>
    <recommendedName>
        <fullName evidence="2">histidine kinase</fullName>
        <ecNumber evidence="2">2.7.13.3</ecNumber>
    </recommendedName>
</protein>
<dbReference type="OrthoDB" id="905895at2"/>
<name>A0A315Z6L3_SEDFL</name>
<dbReference type="PROSITE" id="PS50113">
    <property type="entry name" value="PAC"/>
    <property type="match status" value="1"/>
</dbReference>
<dbReference type="InterPro" id="IPR052162">
    <property type="entry name" value="Sensor_kinase/Photoreceptor"/>
</dbReference>
<evidence type="ECO:0000256" key="4">
    <source>
        <dbReference type="ARBA" id="ARBA00022679"/>
    </source>
</evidence>
<dbReference type="InterPro" id="IPR036097">
    <property type="entry name" value="HisK_dim/P_sf"/>
</dbReference>
<dbReference type="Gene3D" id="1.10.287.130">
    <property type="match status" value="1"/>
</dbReference>
<proteinExistence type="predicted"/>
<evidence type="ECO:0000256" key="2">
    <source>
        <dbReference type="ARBA" id="ARBA00012438"/>
    </source>
</evidence>
<dbReference type="SUPFAM" id="SSF47384">
    <property type="entry name" value="Homodimeric domain of signal transducing histidine kinase"/>
    <property type="match status" value="1"/>
</dbReference>
<dbReference type="InterPro" id="IPR036890">
    <property type="entry name" value="HATPase_C_sf"/>
</dbReference>
<dbReference type="SMART" id="SM00388">
    <property type="entry name" value="HisKA"/>
    <property type="match status" value="1"/>
</dbReference>
<dbReference type="InterPro" id="IPR005467">
    <property type="entry name" value="His_kinase_dom"/>
</dbReference>
<dbReference type="EC" id="2.7.13.3" evidence="2"/>
<dbReference type="InterPro" id="IPR001610">
    <property type="entry name" value="PAC"/>
</dbReference>
<dbReference type="SUPFAM" id="SSF55874">
    <property type="entry name" value="ATPase domain of HSP90 chaperone/DNA topoisomerase II/histidine kinase"/>
    <property type="match status" value="1"/>
</dbReference>
<dbReference type="Pfam" id="PF02518">
    <property type="entry name" value="HATPase_c"/>
    <property type="match status" value="1"/>
</dbReference>
<dbReference type="Gene3D" id="3.30.565.10">
    <property type="entry name" value="Histidine kinase-like ATPase, C-terminal domain"/>
    <property type="match status" value="1"/>
</dbReference>
<dbReference type="InterPro" id="IPR003594">
    <property type="entry name" value="HATPase_dom"/>
</dbReference>
<accession>A0A315Z6L3</accession>
<keyword evidence="3" id="KW-0597">Phosphoprotein</keyword>
<gene>
    <name evidence="9" type="ORF">BC781_10672</name>
</gene>
<evidence type="ECO:0000256" key="3">
    <source>
        <dbReference type="ARBA" id="ARBA00022553"/>
    </source>
</evidence>
<reference evidence="9 10" key="1">
    <citation type="submission" date="2018-03" db="EMBL/GenBank/DDBJ databases">
        <title>Genomic Encyclopedia of Archaeal and Bacterial Type Strains, Phase II (KMG-II): from individual species to whole genera.</title>
        <authorList>
            <person name="Goeker M."/>
        </authorList>
    </citation>
    <scope>NUCLEOTIDE SEQUENCE [LARGE SCALE GENOMIC DNA]</scope>
    <source>
        <strain evidence="9 10">DSM 28229</strain>
    </source>
</reference>
<dbReference type="CDD" id="cd00082">
    <property type="entry name" value="HisKA"/>
    <property type="match status" value="1"/>
</dbReference>